<comment type="similarity">
    <text evidence="2">Belongs to the oxygen-dependent FAD-linked oxidoreductase family.</text>
</comment>
<dbReference type="SUPFAM" id="SSF56176">
    <property type="entry name" value="FAD-binding/transporter-associated domain-like"/>
    <property type="match status" value="1"/>
</dbReference>
<dbReference type="Proteomes" id="UP000246018">
    <property type="component" value="Unassembled WGS sequence"/>
</dbReference>
<keyword evidence="3" id="KW-0285">Flavoprotein</keyword>
<name>A0A2T8FE53_9ACTN</name>
<dbReference type="InterPro" id="IPR016166">
    <property type="entry name" value="FAD-bd_PCMH"/>
</dbReference>
<feature type="domain" description="FAD-binding PCMH-type" evidence="6">
    <location>
        <begin position="37"/>
        <end position="205"/>
    </location>
</feature>
<dbReference type="EMBL" id="QDGZ01000002">
    <property type="protein sequence ID" value="PVG83973.1"/>
    <property type="molecule type" value="Genomic_DNA"/>
</dbReference>
<dbReference type="InterPro" id="IPR016167">
    <property type="entry name" value="FAD-bd_PCMH_sub1"/>
</dbReference>
<dbReference type="OrthoDB" id="3682986at2"/>
<dbReference type="InterPro" id="IPR016169">
    <property type="entry name" value="FAD-bd_PCMH_sub2"/>
</dbReference>
<dbReference type="Pfam" id="PF01565">
    <property type="entry name" value="FAD_binding_4"/>
    <property type="match status" value="1"/>
</dbReference>
<sequence length="461" mass="47692">MESSYKHERLARRLSGVVLDGSAPAAAAETAGFNTAVAHRPAAVVAASSAGDVAAAVRYASEEGLPVAVQATGHGAAVPSEGTVFVSTRRMQGVHVDPATRVARVEAGVRWRRVIDASVPHGLAPLSGSSSGVGVVGYTLGGGMGHLARRHGFAADHVRSIELVTTGGEVRTVTADSDPDLFWAVRGGQARFGIVTAMSFDLLPVAEFFGGAMIFPAPAVERVLRAFAAWAPTMPEEVTTSVAILRLPPVEDVPPPLRGTVSLALRFAFTGSPERGQALLAPMRTVATPVLDTVGPMSYAAVDSIHMDPTDPLPAVTRGGLVHSMPDRLVDSLLGVAGPGVDVPLAVVELRLMGGALGRPARVPNAVAGREGAFSLYAVAPAPPPLMAAALAVTAQVVDAVEPWSTGTSLVNFAGHADDVARSRAWTPDTQARLRRVKTTVDPHHVFGAALTPSADRRVQA</sequence>
<dbReference type="InterPro" id="IPR036318">
    <property type="entry name" value="FAD-bd_PCMH-like_sf"/>
</dbReference>
<dbReference type="InterPro" id="IPR050416">
    <property type="entry name" value="FAD-linked_Oxidoreductase"/>
</dbReference>
<keyword evidence="5" id="KW-0560">Oxidoreductase</keyword>
<dbReference type="Gene3D" id="3.30.465.10">
    <property type="match status" value="1"/>
</dbReference>
<evidence type="ECO:0000256" key="4">
    <source>
        <dbReference type="ARBA" id="ARBA00022827"/>
    </source>
</evidence>
<keyword evidence="4" id="KW-0274">FAD</keyword>
<dbReference type="Gene3D" id="3.30.43.10">
    <property type="entry name" value="Uridine Diphospho-n-acetylenolpyruvylglucosamine Reductase, domain 2"/>
    <property type="match status" value="1"/>
</dbReference>
<comment type="cofactor">
    <cofactor evidence="1">
        <name>FAD</name>
        <dbReference type="ChEBI" id="CHEBI:57692"/>
    </cofactor>
</comment>
<dbReference type="PANTHER" id="PTHR42973">
    <property type="entry name" value="BINDING OXIDOREDUCTASE, PUTATIVE (AFU_ORTHOLOGUE AFUA_1G17690)-RELATED"/>
    <property type="match status" value="1"/>
</dbReference>
<accession>A0A2T8FE53</accession>
<gene>
    <name evidence="7" type="ORF">DDE18_06750</name>
</gene>
<evidence type="ECO:0000313" key="8">
    <source>
        <dbReference type="Proteomes" id="UP000246018"/>
    </source>
</evidence>
<dbReference type="PROSITE" id="PS00862">
    <property type="entry name" value="OX2_COVAL_FAD"/>
    <property type="match status" value="1"/>
</dbReference>
<dbReference type="InterPro" id="IPR006094">
    <property type="entry name" value="Oxid_FAD_bind_N"/>
</dbReference>
<protein>
    <submittedName>
        <fullName evidence="7">FAD-linked oxidase</fullName>
    </submittedName>
</protein>
<dbReference type="GO" id="GO:0016491">
    <property type="term" value="F:oxidoreductase activity"/>
    <property type="evidence" value="ECO:0007669"/>
    <property type="project" value="UniProtKB-KW"/>
</dbReference>
<dbReference type="InterPro" id="IPR006093">
    <property type="entry name" value="Oxy_OxRdtase_FAD_BS"/>
</dbReference>
<evidence type="ECO:0000259" key="6">
    <source>
        <dbReference type="PROSITE" id="PS51387"/>
    </source>
</evidence>
<proteinExistence type="inferred from homology"/>
<evidence type="ECO:0000256" key="3">
    <source>
        <dbReference type="ARBA" id="ARBA00022630"/>
    </source>
</evidence>
<reference evidence="7 8" key="1">
    <citation type="submission" date="2018-04" db="EMBL/GenBank/DDBJ databases">
        <title>Genome of Nocardioides gansuensis WSJ-1.</title>
        <authorList>
            <person name="Wu S."/>
            <person name="Wang G."/>
        </authorList>
    </citation>
    <scope>NUCLEOTIDE SEQUENCE [LARGE SCALE GENOMIC DNA]</scope>
    <source>
        <strain evidence="7 8">WSJ-1</strain>
    </source>
</reference>
<organism evidence="7 8">
    <name type="scientific">Nocardioides gansuensis</name>
    <dbReference type="NCBI Taxonomy" id="2138300"/>
    <lineage>
        <taxon>Bacteria</taxon>
        <taxon>Bacillati</taxon>
        <taxon>Actinomycetota</taxon>
        <taxon>Actinomycetes</taxon>
        <taxon>Propionibacteriales</taxon>
        <taxon>Nocardioidaceae</taxon>
        <taxon>Nocardioides</taxon>
    </lineage>
</organism>
<evidence type="ECO:0000313" key="7">
    <source>
        <dbReference type="EMBL" id="PVG83973.1"/>
    </source>
</evidence>
<dbReference type="PANTHER" id="PTHR42973:SF39">
    <property type="entry name" value="FAD-BINDING PCMH-TYPE DOMAIN-CONTAINING PROTEIN"/>
    <property type="match status" value="1"/>
</dbReference>
<dbReference type="GO" id="GO:0071949">
    <property type="term" value="F:FAD binding"/>
    <property type="evidence" value="ECO:0007669"/>
    <property type="project" value="InterPro"/>
</dbReference>
<evidence type="ECO:0000256" key="1">
    <source>
        <dbReference type="ARBA" id="ARBA00001974"/>
    </source>
</evidence>
<dbReference type="RefSeq" id="WP_116571447.1">
    <property type="nucleotide sequence ID" value="NZ_QDGZ01000002.1"/>
</dbReference>
<keyword evidence="8" id="KW-1185">Reference proteome</keyword>
<evidence type="ECO:0000256" key="2">
    <source>
        <dbReference type="ARBA" id="ARBA00005466"/>
    </source>
</evidence>
<comment type="caution">
    <text evidence="7">The sequence shown here is derived from an EMBL/GenBank/DDBJ whole genome shotgun (WGS) entry which is preliminary data.</text>
</comment>
<dbReference type="PROSITE" id="PS51387">
    <property type="entry name" value="FAD_PCMH"/>
    <property type="match status" value="1"/>
</dbReference>
<dbReference type="AlphaFoldDB" id="A0A2T8FE53"/>
<dbReference type="Gene3D" id="3.40.462.20">
    <property type="match status" value="1"/>
</dbReference>
<evidence type="ECO:0000256" key="5">
    <source>
        <dbReference type="ARBA" id="ARBA00023002"/>
    </source>
</evidence>